<dbReference type="PANTHER" id="PTHR12630:SF1">
    <property type="entry name" value="GLUCOSIDASE 2 SUBUNIT BETA"/>
    <property type="match status" value="1"/>
</dbReference>
<sequence length="554" mass="61583">MLSWLFFGLLSSSLHGAAALDKTFGVQPSLQDRYVPLKGDPAKWKCLDGSKTISWEAVNDDYCDCLDGSDEPGTSACPNATFYCKNEGHIGATIRSSHVSDGLCEPECCDGSDEQSSVCPNICEQVGKEYRVKVEAETKIRKTGAKIRSTYVSFANKEKKRLEDLVAASSREVASREKEVERLRDILDRTESTSAAALEQKKESPLYQSLLTHSAALKSLKREHEKLASREKTLTDILSSLRAGYNPNYQDMAVLEAVRGYEFYAGLPSSNDRDRAKEEEVDVEADAEELEKELEEEKLGDGEWSKEQLEQELDDLLNADHVSLLLEHDQHVGTDSAQSILFDLSSYIPDAFVPQYELVRDSVVSFLETLGVAHGTGGSSYDSSKARSMFQNAEHDLGQVRREKEEAQRELARLFDPEWFGTEGEWKKLDGLCLNKDTGDYTYEVCLFGEARQKPNKGGSSFSLGKFNHWNTANGIKPGSPAYYLRQKYTKGARCWNGPERSVALVLECGTENAILSVSEPEKCEYQLMGTSPVLCLPLDADVSPGGKNMKEEL</sequence>
<gene>
    <name evidence="9" type="ORF">EW145_g5112</name>
</gene>
<dbReference type="GO" id="GO:0006491">
    <property type="term" value="P:N-glycan processing"/>
    <property type="evidence" value="ECO:0007669"/>
    <property type="project" value="TreeGrafter"/>
</dbReference>
<dbReference type="Pfam" id="PF13015">
    <property type="entry name" value="PRKCSH_1"/>
    <property type="match status" value="1"/>
</dbReference>
<feature type="region of interest" description="Disordered" evidence="6">
    <location>
        <begin position="269"/>
        <end position="303"/>
    </location>
</feature>
<feature type="domain" description="MRH" evidence="8">
    <location>
        <begin position="431"/>
        <end position="538"/>
    </location>
</feature>
<evidence type="ECO:0000256" key="7">
    <source>
        <dbReference type="SAM" id="SignalP"/>
    </source>
</evidence>
<feature type="signal peptide" evidence="7">
    <location>
        <begin position="1"/>
        <end position="19"/>
    </location>
</feature>
<reference evidence="9 10" key="1">
    <citation type="submission" date="2019-02" db="EMBL/GenBank/DDBJ databases">
        <title>Genome sequencing of the rare red list fungi Phellinidium pouzarii.</title>
        <authorList>
            <person name="Buettner E."/>
            <person name="Kellner H."/>
        </authorList>
    </citation>
    <scope>NUCLEOTIDE SEQUENCE [LARGE SCALE GENOMIC DNA]</scope>
    <source>
        <strain evidence="9 10">DSM 108285</strain>
    </source>
</reference>
<dbReference type="InterPro" id="IPR036607">
    <property type="entry name" value="PRKCSH"/>
</dbReference>
<proteinExistence type="predicted"/>
<dbReference type="SUPFAM" id="SSF50911">
    <property type="entry name" value="Mannose 6-phosphate receptor domain"/>
    <property type="match status" value="1"/>
</dbReference>
<dbReference type="PROSITE" id="PS51914">
    <property type="entry name" value="MRH"/>
    <property type="match status" value="1"/>
</dbReference>
<keyword evidence="5" id="KW-0175">Coiled coil</keyword>
<organism evidence="9 10">
    <name type="scientific">Phellinidium pouzarii</name>
    <dbReference type="NCBI Taxonomy" id="167371"/>
    <lineage>
        <taxon>Eukaryota</taxon>
        <taxon>Fungi</taxon>
        <taxon>Dikarya</taxon>
        <taxon>Basidiomycota</taxon>
        <taxon>Agaricomycotina</taxon>
        <taxon>Agaricomycetes</taxon>
        <taxon>Hymenochaetales</taxon>
        <taxon>Hymenochaetaceae</taxon>
        <taxon>Phellinidium</taxon>
    </lineage>
</organism>
<feature type="compositionally biased region" description="Acidic residues" evidence="6">
    <location>
        <begin position="279"/>
        <end position="294"/>
    </location>
</feature>
<name>A0A4S4L157_9AGAM</name>
<feature type="coiled-coil region" evidence="5">
    <location>
        <begin position="152"/>
        <end position="193"/>
    </location>
</feature>
<dbReference type="Gene3D" id="2.70.130.10">
    <property type="entry name" value="Mannose-6-phosphate receptor binding domain"/>
    <property type="match status" value="1"/>
</dbReference>
<evidence type="ECO:0000313" key="9">
    <source>
        <dbReference type="EMBL" id="THH05009.1"/>
    </source>
</evidence>
<dbReference type="InterPro" id="IPR028146">
    <property type="entry name" value="PRKCSH_N"/>
</dbReference>
<dbReference type="GO" id="GO:0017177">
    <property type="term" value="C:glucosidase II complex"/>
    <property type="evidence" value="ECO:0007669"/>
    <property type="project" value="TreeGrafter"/>
</dbReference>
<evidence type="ECO:0000256" key="3">
    <source>
        <dbReference type="ARBA" id="ARBA00022824"/>
    </source>
</evidence>
<protein>
    <recommendedName>
        <fullName evidence="1">Glucosidase 2 subunit beta</fullName>
    </recommendedName>
</protein>
<evidence type="ECO:0000256" key="4">
    <source>
        <dbReference type="ARBA" id="ARBA00023157"/>
    </source>
</evidence>
<evidence type="ECO:0000259" key="8">
    <source>
        <dbReference type="PROSITE" id="PS51914"/>
    </source>
</evidence>
<dbReference type="EMBL" id="SGPK01000293">
    <property type="protein sequence ID" value="THH05009.1"/>
    <property type="molecule type" value="Genomic_DNA"/>
</dbReference>
<keyword evidence="10" id="KW-1185">Reference proteome</keyword>
<dbReference type="AlphaFoldDB" id="A0A4S4L157"/>
<dbReference type="InterPro" id="IPR039794">
    <property type="entry name" value="Gtb1-like"/>
</dbReference>
<keyword evidence="2 7" id="KW-0732">Signal</keyword>
<dbReference type="PANTHER" id="PTHR12630">
    <property type="entry name" value="N-LINKED OLIGOSACCHARIDE PROCESSING"/>
    <property type="match status" value="1"/>
</dbReference>
<evidence type="ECO:0000256" key="6">
    <source>
        <dbReference type="SAM" id="MobiDB-lite"/>
    </source>
</evidence>
<dbReference type="OrthoDB" id="28322at2759"/>
<dbReference type="InterPro" id="IPR044865">
    <property type="entry name" value="MRH_dom"/>
</dbReference>
<evidence type="ECO:0000313" key="10">
    <source>
        <dbReference type="Proteomes" id="UP000308199"/>
    </source>
</evidence>
<evidence type="ECO:0000256" key="5">
    <source>
        <dbReference type="SAM" id="Coils"/>
    </source>
</evidence>
<accession>A0A4S4L157</accession>
<keyword evidence="4" id="KW-1015">Disulfide bond</keyword>
<evidence type="ECO:0000256" key="2">
    <source>
        <dbReference type="ARBA" id="ARBA00022729"/>
    </source>
</evidence>
<dbReference type="Proteomes" id="UP000308199">
    <property type="component" value="Unassembled WGS sequence"/>
</dbReference>
<comment type="caution">
    <text evidence="9">The sequence shown here is derived from an EMBL/GenBank/DDBJ whole genome shotgun (WGS) entry which is preliminary data.</text>
</comment>
<evidence type="ECO:0000256" key="1">
    <source>
        <dbReference type="ARBA" id="ARBA00022387"/>
    </source>
</evidence>
<feature type="chain" id="PRO_5020929022" description="Glucosidase 2 subunit beta" evidence="7">
    <location>
        <begin position="20"/>
        <end position="554"/>
    </location>
</feature>
<dbReference type="Pfam" id="PF12999">
    <property type="entry name" value="PRKCSH-like"/>
    <property type="match status" value="1"/>
</dbReference>
<dbReference type="InterPro" id="IPR009011">
    <property type="entry name" value="Man6P_isomerase_rcpt-bd_dom_sf"/>
</dbReference>
<keyword evidence="3" id="KW-0256">Endoplasmic reticulum</keyword>